<proteinExistence type="predicted"/>
<organism evidence="1 2">
    <name type="scientific">Paraburkholderia edwinii</name>
    <dbReference type="NCBI Taxonomy" id="2861782"/>
    <lineage>
        <taxon>Bacteria</taxon>
        <taxon>Pseudomonadati</taxon>
        <taxon>Pseudomonadota</taxon>
        <taxon>Betaproteobacteria</taxon>
        <taxon>Burkholderiales</taxon>
        <taxon>Burkholderiaceae</taxon>
        <taxon>Paraburkholderia</taxon>
    </lineage>
</organism>
<dbReference type="EMBL" id="CP080095">
    <property type="protein sequence ID" value="QYD68317.1"/>
    <property type="molecule type" value="Genomic_DNA"/>
</dbReference>
<keyword evidence="2" id="KW-1185">Reference proteome</keyword>
<evidence type="ECO:0008006" key="3">
    <source>
        <dbReference type="Google" id="ProtNLM"/>
    </source>
</evidence>
<evidence type="ECO:0000313" key="1">
    <source>
        <dbReference type="EMBL" id="QYD68317.1"/>
    </source>
</evidence>
<name>A0ABX8UIZ2_9BURK</name>
<sequence>MPKTIYCWRCKTDVAMLTEDEWQLVNPETLLEQIKQYRKETGVSLAEAYRNNTGLPALVAYERITGFRESNQAMRIAASQLSCGTRLALTG</sequence>
<reference evidence="1 2" key="1">
    <citation type="submission" date="2021-07" db="EMBL/GenBank/DDBJ databases">
        <title>Paraburkholderia edwinii protects Aspergillus sp. from phenazines by acting as a toxin sponge.</title>
        <authorList>
            <person name="Dahlstrom K.M."/>
            <person name="Newman D.K."/>
        </authorList>
    </citation>
    <scope>NUCLEOTIDE SEQUENCE [LARGE SCALE GENOMIC DNA]</scope>
    <source>
        <strain evidence="1 2">Pe01</strain>
    </source>
</reference>
<dbReference type="Proteomes" id="UP000826462">
    <property type="component" value="Chromosome 1"/>
</dbReference>
<protein>
    <recommendedName>
        <fullName evidence="3">Helix-turn-helix protein</fullName>
    </recommendedName>
</protein>
<gene>
    <name evidence="1" type="ORF">KZJ38_18985</name>
</gene>
<evidence type="ECO:0000313" key="2">
    <source>
        <dbReference type="Proteomes" id="UP000826462"/>
    </source>
</evidence>
<accession>A0ABX8UIZ2</accession>
<dbReference type="RefSeq" id="WP_219797710.1">
    <property type="nucleotide sequence ID" value="NZ_CP080095.1"/>
</dbReference>